<feature type="region of interest" description="Disordered" evidence="1">
    <location>
        <begin position="24"/>
        <end position="51"/>
    </location>
</feature>
<evidence type="ECO:0000313" key="3">
    <source>
        <dbReference type="EMBL" id="MFO7193543.1"/>
    </source>
</evidence>
<gene>
    <name evidence="3" type="ORF">DIU77_014980</name>
</gene>
<evidence type="ECO:0000256" key="2">
    <source>
        <dbReference type="SAM" id="SignalP"/>
    </source>
</evidence>
<evidence type="ECO:0000256" key="1">
    <source>
        <dbReference type="SAM" id="MobiDB-lite"/>
    </source>
</evidence>
<dbReference type="AlphaFoldDB" id="A0ABD6FJ87"/>
<feature type="chain" id="PRO_5044880994" description="DUF5642 domain-containing protein" evidence="2">
    <location>
        <begin position="22"/>
        <end position="196"/>
    </location>
</feature>
<dbReference type="PROSITE" id="PS51257">
    <property type="entry name" value="PROKAR_LIPOPROTEIN"/>
    <property type="match status" value="1"/>
</dbReference>
<comment type="caution">
    <text evidence="3">The sequence shown here is derived from an EMBL/GenBank/DDBJ whole genome shotgun (WGS) entry which is preliminary data.</text>
</comment>
<protein>
    <recommendedName>
        <fullName evidence="5">DUF5642 domain-containing protein</fullName>
    </recommendedName>
</protein>
<dbReference type="EMBL" id="QGUI02000230">
    <property type="protein sequence ID" value="MFO7193543.1"/>
    <property type="molecule type" value="Genomic_DNA"/>
</dbReference>
<feature type="region of interest" description="Disordered" evidence="1">
    <location>
        <begin position="108"/>
        <end position="130"/>
    </location>
</feature>
<evidence type="ECO:0000313" key="4">
    <source>
        <dbReference type="Proteomes" id="UP000249324"/>
    </source>
</evidence>
<proteinExistence type="predicted"/>
<dbReference type="Proteomes" id="UP000249324">
    <property type="component" value="Unassembled WGS sequence"/>
</dbReference>
<reference evidence="3 4" key="1">
    <citation type="journal article" date="2021" name="BMC Genomics">
        <title>Genome-resolved metagenome and metatranscriptome analyses of thermophilic composting reveal key bacterial players and their metabolic interactions.</title>
        <authorList>
            <person name="Braga L.P.P."/>
            <person name="Pereira R.V."/>
            <person name="Martins L.F."/>
            <person name="Moura L.M.S."/>
            <person name="Sanchez F.B."/>
            <person name="Patane J.S.L."/>
            <person name="da Silva A.M."/>
            <person name="Setubal J.C."/>
        </authorList>
    </citation>
    <scope>NUCLEOTIDE SEQUENCE [LARGE SCALE GENOMIC DNA]</scope>
    <source>
        <strain evidence="3">ZC4RG45</strain>
    </source>
</reference>
<name>A0ABD6FJ87_9PSEU</name>
<feature type="signal peptide" evidence="2">
    <location>
        <begin position="1"/>
        <end position="21"/>
    </location>
</feature>
<keyword evidence="2" id="KW-0732">Signal</keyword>
<organism evidence="3 4">
    <name type="scientific">Thermocrispum agreste</name>
    <dbReference type="NCBI Taxonomy" id="37925"/>
    <lineage>
        <taxon>Bacteria</taxon>
        <taxon>Bacillati</taxon>
        <taxon>Actinomycetota</taxon>
        <taxon>Actinomycetes</taxon>
        <taxon>Pseudonocardiales</taxon>
        <taxon>Pseudonocardiaceae</taxon>
        <taxon>Thermocrispum</taxon>
    </lineage>
</organism>
<evidence type="ECO:0008006" key="5">
    <source>
        <dbReference type="Google" id="ProtNLM"/>
    </source>
</evidence>
<accession>A0ABD6FJ87</accession>
<sequence length="196" mass="21402">MTRARWSTVATALLAALVVSGCQTPGTPAPTPPQPTTSTSTPAPPRDATNPVDVTFEDVTFTLRIPGYFGDGSLEEDDPECPAHRYTWGKLDKDSPWKRLTVAMVPAGGQACPPAGNRRYPSWTSSEQLPERTQRVATPAGRGHQFTVGYLECTNECRSTSYTVIFVERGQGPFWLEAEELSRDELSAVTRSLRVS</sequence>